<dbReference type="InParanoid" id="A0A6J2RIP7"/>
<evidence type="ECO:0000313" key="11">
    <source>
        <dbReference type="Proteomes" id="UP000504630"/>
    </source>
</evidence>
<name>A0A6J2RIP7_COTGO</name>
<dbReference type="KEGG" id="cgob:115022927"/>
<keyword evidence="8" id="KW-0966">Cell projection</keyword>
<dbReference type="RefSeq" id="XP_029309899.1">
    <property type="nucleotide sequence ID" value="XM_029454039.1"/>
</dbReference>
<organism evidence="11 12">
    <name type="scientific">Cottoperca gobio</name>
    <name type="common">Frogmouth</name>
    <name type="synonym">Aphritis gobio</name>
    <dbReference type="NCBI Taxonomy" id="56716"/>
    <lineage>
        <taxon>Eukaryota</taxon>
        <taxon>Metazoa</taxon>
        <taxon>Chordata</taxon>
        <taxon>Craniata</taxon>
        <taxon>Vertebrata</taxon>
        <taxon>Euteleostomi</taxon>
        <taxon>Actinopterygii</taxon>
        <taxon>Neopterygii</taxon>
        <taxon>Teleostei</taxon>
        <taxon>Neoteleostei</taxon>
        <taxon>Acanthomorphata</taxon>
        <taxon>Eupercaria</taxon>
        <taxon>Perciformes</taxon>
        <taxon>Notothenioidei</taxon>
        <taxon>Bovichtidae</taxon>
        <taxon>Cottoperca</taxon>
    </lineage>
</organism>
<feature type="compositionally biased region" description="Polar residues" evidence="10">
    <location>
        <begin position="374"/>
        <end position="390"/>
    </location>
</feature>
<keyword evidence="7" id="KW-0175">Coiled coil</keyword>
<evidence type="ECO:0000256" key="7">
    <source>
        <dbReference type="ARBA" id="ARBA00023054"/>
    </source>
</evidence>
<dbReference type="PANTHER" id="PTHR46881">
    <property type="entry name" value="PALMDELPHIN"/>
    <property type="match status" value="1"/>
</dbReference>
<feature type="compositionally biased region" description="Basic and acidic residues" evidence="10">
    <location>
        <begin position="309"/>
        <end position="336"/>
    </location>
</feature>
<proteinExistence type="inferred from homology"/>
<keyword evidence="6" id="KW-0770">Synapse</keyword>
<dbReference type="GO" id="GO:0005737">
    <property type="term" value="C:cytoplasm"/>
    <property type="evidence" value="ECO:0007669"/>
    <property type="project" value="UniProtKB-SubCell"/>
</dbReference>
<evidence type="ECO:0000313" key="12">
    <source>
        <dbReference type="RefSeq" id="XP_029309899.1"/>
    </source>
</evidence>
<evidence type="ECO:0000256" key="1">
    <source>
        <dbReference type="ARBA" id="ARBA00004279"/>
    </source>
</evidence>
<keyword evidence="11" id="KW-1185">Reference proteome</keyword>
<dbReference type="GO" id="GO:0043197">
    <property type="term" value="C:dendritic spine"/>
    <property type="evidence" value="ECO:0007669"/>
    <property type="project" value="UniProtKB-SubCell"/>
</dbReference>
<evidence type="ECO:0000256" key="9">
    <source>
        <dbReference type="ARBA" id="ARBA00040857"/>
    </source>
</evidence>
<comment type="similarity">
    <text evidence="4">Belongs to the paralemmin family.</text>
</comment>
<accession>A0A6J2RIP7</accession>
<dbReference type="InterPro" id="IPR004965">
    <property type="entry name" value="Paralemmin"/>
</dbReference>
<keyword evidence="5" id="KW-0963">Cytoplasm</keyword>
<gene>
    <name evidence="12" type="primary">LOC115022927</name>
</gene>
<dbReference type="GeneID" id="115022927"/>
<dbReference type="PANTHER" id="PTHR46881:SF1">
    <property type="entry name" value="PALMDELPHIN"/>
    <property type="match status" value="1"/>
</dbReference>
<reference evidence="12" key="1">
    <citation type="submission" date="2025-08" db="UniProtKB">
        <authorList>
            <consortium name="RefSeq"/>
        </authorList>
    </citation>
    <scope>IDENTIFICATION</scope>
</reference>
<evidence type="ECO:0000256" key="10">
    <source>
        <dbReference type="SAM" id="MobiDB-lite"/>
    </source>
</evidence>
<evidence type="ECO:0000256" key="5">
    <source>
        <dbReference type="ARBA" id="ARBA00022490"/>
    </source>
</evidence>
<evidence type="ECO:0000256" key="6">
    <source>
        <dbReference type="ARBA" id="ARBA00023018"/>
    </source>
</evidence>
<feature type="region of interest" description="Disordered" evidence="10">
    <location>
        <begin position="309"/>
        <end position="401"/>
    </location>
</feature>
<dbReference type="Proteomes" id="UP000504630">
    <property type="component" value="Chromosome 17"/>
</dbReference>
<comment type="subcellular location">
    <subcellularLocation>
        <location evidence="1">Cell projection</location>
        <location evidence="1">Dendrite</location>
    </subcellularLocation>
    <subcellularLocation>
        <location evidence="3">Cell projection</location>
        <location evidence="3">Dendritic spine</location>
    </subcellularLocation>
    <subcellularLocation>
        <location evidence="2">Cytoplasm</location>
    </subcellularLocation>
</comment>
<dbReference type="AlphaFoldDB" id="A0A6J2RIP7"/>
<evidence type="ECO:0000256" key="4">
    <source>
        <dbReference type="ARBA" id="ARBA00005756"/>
    </source>
</evidence>
<evidence type="ECO:0000256" key="8">
    <source>
        <dbReference type="ARBA" id="ARBA00023273"/>
    </source>
</evidence>
<dbReference type="Pfam" id="PF03285">
    <property type="entry name" value="Paralemmin"/>
    <property type="match status" value="1"/>
</dbReference>
<dbReference type="OrthoDB" id="9937247at2759"/>
<sequence length="579" mass="65757">MEECDLLKERLQAITEKHRIQEDIRQRKLELDQEKLKLQHLKKKALREQWLLQDSASHNATDFLQQQSLLYGQQQSRALQLNIHRIEMEVESLERDESKVSTKESFILKRLKTLEKSPCDIIKEAQDSFVCEPLQVTTVTPDVPESLCLPANKHPEQSPPRHTLFAMEINVTKNLLTGKSTVLSTATIPPEELNQHVGLKVYDDGRKCVFALNSQEGSHDQSCVSELSANEVEQLLRSATVHRQVKQQNYHQNSSRREEQCFYNHQDERGGVEGFDLRNQRGHHGNYVLRNNMTEKDCRENWQRKAGEEHHCGHQESHYRRQEERNNQSNVREAHRLGSHKGVGHHYGNHKDGHHSSYQVTNGHGVQEDRPASHHTTSIIKSNSVVNGGRTNDCPPPRSHDQEAVCAYQPQLCYTPANHIPLSDYISVDKEELYSCSTPSYHRPPTALYSGPAHSDRVPSPLYGDDHPYTILNAIDTTEPITAIFMGFQMAQDDSRGQEFEGALRAELVIIEDNEDNSDDNSMKEKIHHAHLGSNISTGSLANGNVGRVEGVGDRVTERRGGPGIRKIQKKHKPCCTVC</sequence>
<evidence type="ECO:0000256" key="3">
    <source>
        <dbReference type="ARBA" id="ARBA00004552"/>
    </source>
</evidence>
<feature type="compositionally biased region" description="Basic residues" evidence="10">
    <location>
        <begin position="337"/>
        <end position="348"/>
    </location>
</feature>
<dbReference type="GO" id="GO:0016020">
    <property type="term" value="C:membrane"/>
    <property type="evidence" value="ECO:0007669"/>
    <property type="project" value="InterPro"/>
</dbReference>
<protein>
    <recommendedName>
        <fullName evidence="9">Palmdelphin</fullName>
    </recommendedName>
</protein>
<dbReference type="GO" id="GO:0008360">
    <property type="term" value="P:regulation of cell shape"/>
    <property type="evidence" value="ECO:0007669"/>
    <property type="project" value="InterPro"/>
</dbReference>
<evidence type="ECO:0000256" key="2">
    <source>
        <dbReference type="ARBA" id="ARBA00004496"/>
    </source>
</evidence>